<proteinExistence type="predicted"/>
<keyword evidence="3" id="KW-1185">Reference proteome</keyword>
<sequence length="202" mass="23289">MYYVYINLYIFNYRRNKMNNKLTVKDLVLVAAFSVLGILFMYLIPMPFLFTPYTILISPIVQSLFLAFPFILTGAKVQKKWAILIYCVIWGLGGFMPYYIGMMVIAGIIAELILAKTKNRFKGLTLSFVVTMLAYYIGGTVIPYIITKEQQLEMIKKMYGHDYAMKMQELKTIPMMVIIAVTIVVVSIIGTYISKKFCKKHF</sequence>
<protein>
    <submittedName>
        <fullName evidence="2">Trep_Strep domain-containing protein</fullName>
    </submittedName>
</protein>
<comment type="caution">
    <text evidence="2">The sequence shown here is derived from an EMBL/GenBank/DDBJ whole genome shotgun (WGS) entry which is preliminary data.</text>
</comment>
<dbReference type="AlphaFoldDB" id="A0A4R9C4Y0"/>
<dbReference type="EMBL" id="SCFR01000006">
    <property type="protein sequence ID" value="TFF66837.1"/>
    <property type="molecule type" value="Genomic_DNA"/>
</dbReference>
<keyword evidence="1" id="KW-0812">Transmembrane</keyword>
<evidence type="ECO:0000313" key="3">
    <source>
        <dbReference type="Proteomes" id="UP000297454"/>
    </source>
</evidence>
<name>A0A4R9C4Y0_9FIRM</name>
<dbReference type="NCBIfam" id="TIGR02185">
    <property type="entry name" value="Trep_Strep"/>
    <property type="match status" value="1"/>
</dbReference>
<feature type="transmembrane region" description="Helical" evidence="1">
    <location>
        <begin position="83"/>
        <end position="114"/>
    </location>
</feature>
<reference evidence="2 3" key="1">
    <citation type="submission" date="2019-01" db="EMBL/GenBank/DDBJ databases">
        <title>Draft Genome Sequences of Helcococcus ovis Strains Isolated from the Uterus and Vagina of Dairy Cows with Metritis.</title>
        <authorList>
            <person name="Cunha F."/>
            <person name="Jeon S.J."/>
            <person name="Kutzer P."/>
            <person name="Galvao K.N."/>
        </authorList>
    </citation>
    <scope>NUCLEOTIDE SEQUENCE [LARGE SCALE GENOMIC DNA]</scope>
    <source>
        <strain evidence="2 3">KG-37</strain>
    </source>
</reference>
<feature type="transmembrane region" description="Helical" evidence="1">
    <location>
        <begin position="126"/>
        <end position="147"/>
    </location>
</feature>
<dbReference type="Proteomes" id="UP000297454">
    <property type="component" value="Unassembled WGS sequence"/>
</dbReference>
<evidence type="ECO:0000313" key="2">
    <source>
        <dbReference type="EMBL" id="TFF66837.1"/>
    </source>
</evidence>
<evidence type="ECO:0000256" key="1">
    <source>
        <dbReference type="SAM" id="Phobius"/>
    </source>
</evidence>
<accession>A0A4R9C4Y0</accession>
<feature type="transmembrane region" description="Helical" evidence="1">
    <location>
        <begin position="173"/>
        <end position="193"/>
    </location>
</feature>
<keyword evidence="1" id="KW-0472">Membrane</keyword>
<feature type="transmembrane region" description="Helical" evidence="1">
    <location>
        <begin position="24"/>
        <end position="44"/>
    </location>
</feature>
<keyword evidence="1" id="KW-1133">Transmembrane helix</keyword>
<dbReference type="Pfam" id="PF09605">
    <property type="entry name" value="Trep_Strep"/>
    <property type="match status" value="1"/>
</dbReference>
<dbReference type="InterPro" id="IPR011733">
    <property type="entry name" value="CHP02185_IM"/>
</dbReference>
<gene>
    <name evidence="2" type="ORF">EQF91_02615</name>
</gene>
<organism evidence="2 3">
    <name type="scientific">Helcococcus ovis</name>
    <dbReference type="NCBI Taxonomy" id="72026"/>
    <lineage>
        <taxon>Bacteria</taxon>
        <taxon>Bacillati</taxon>
        <taxon>Bacillota</taxon>
        <taxon>Tissierellia</taxon>
        <taxon>Tissierellales</taxon>
        <taxon>Peptoniphilaceae</taxon>
        <taxon>Helcococcus</taxon>
    </lineage>
</organism>
<feature type="transmembrane region" description="Helical" evidence="1">
    <location>
        <begin position="50"/>
        <end position="71"/>
    </location>
</feature>
<dbReference type="Gene3D" id="1.10.1760.20">
    <property type="match status" value="1"/>
</dbReference>